<evidence type="ECO:0000313" key="2">
    <source>
        <dbReference type="Proteomes" id="UP000809621"/>
    </source>
</evidence>
<dbReference type="EMBL" id="JAFEUM010000001">
    <property type="protein sequence ID" value="MBM7035397.1"/>
    <property type="molecule type" value="Genomic_DNA"/>
</dbReference>
<comment type="caution">
    <text evidence="1">The sequence shown here is derived from an EMBL/GenBank/DDBJ whole genome shotgun (WGS) entry which is preliminary data.</text>
</comment>
<gene>
    <name evidence="1" type="ORF">JQC93_03170</name>
</gene>
<protein>
    <recommendedName>
        <fullName evidence="3">Dual-action HEIGH metallo-peptidase</fullName>
    </recommendedName>
</protein>
<proteinExistence type="predicted"/>
<evidence type="ECO:0008006" key="3">
    <source>
        <dbReference type="Google" id="ProtNLM"/>
    </source>
</evidence>
<sequence length="252" mass="28069">MNAKSVVICGLSLNLLGCFGITGETDGLVDQNTLAAYLESSNRSINHFPYLHGLDQRGTVRFDTTSSIPLYYVTDVGQSVPKSILESVEVMRNQLGVSFSEIQVLNEDIEQYRNFWHAEENIGNGEYSEDDFKLTHGITGGIVFSIDSAFYSHQYTTNPNTMCANAGQGPYDGGLSINVDTNTHTFEPSTLLWVNLGNRQCSWDKGIVLHEMAHALGLFHHFDYFGKWNTTSMAVLKMLYRNPAGTPFYALQ</sequence>
<dbReference type="SUPFAM" id="SSF55486">
    <property type="entry name" value="Metalloproteases ('zincins'), catalytic domain"/>
    <property type="match status" value="1"/>
</dbReference>
<evidence type="ECO:0000313" key="1">
    <source>
        <dbReference type="EMBL" id="MBM7035397.1"/>
    </source>
</evidence>
<dbReference type="InterPro" id="IPR024079">
    <property type="entry name" value="MetalloPept_cat_dom_sf"/>
</dbReference>
<name>A0ABS2HHT2_9VIBR</name>
<keyword evidence="2" id="KW-1185">Reference proteome</keyword>
<reference evidence="1 2" key="1">
    <citation type="submission" date="2021-02" db="EMBL/GenBank/DDBJ databases">
        <authorList>
            <person name="Park J.-S."/>
        </authorList>
    </citation>
    <scope>NUCLEOTIDE SEQUENCE [LARGE SCALE GENOMIC DNA]</scope>
    <source>
        <strain evidence="1 2">188UL20-2</strain>
    </source>
</reference>
<organism evidence="1 2">
    <name type="scientific">Vibrio ulleungensis</name>
    <dbReference type="NCBI Taxonomy" id="2807619"/>
    <lineage>
        <taxon>Bacteria</taxon>
        <taxon>Pseudomonadati</taxon>
        <taxon>Pseudomonadota</taxon>
        <taxon>Gammaproteobacteria</taxon>
        <taxon>Vibrionales</taxon>
        <taxon>Vibrionaceae</taxon>
        <taxon>Vibrio</taxon>
    </lineage>
</organism>
<accession>A0ABS2HHT2</accession>
<dbReference type="Gene3D" id="3.40.390.10">
    <property type="entry name" value="Collagenase (Catalytic Domain)"/>
    <property type="match status" value="1"/>
</dbReference>
<dbReference type="RefSeq" id="WP_205157002.1">
    <property type="nucleotide sequence ID" value="NZ_JAFEUM010000001.1"/>
</dbReference>
<dbReference type="Proteomes" id="UP000809621">
    <property type="component" value="Unassembled WGS sequence"/>
</dbReference>